<dbReference type="InterPro" id="IPR010998">
    <property type="entry name" value="Integrase_recombinase_N"/>
</dbReference>
<evidence type="ECO:0000256" key="2">
    <source>
        <dbReference type="ARBA" id="ARBA00023125"/>
    </source>
</evidence>
<dbReference type="PROSITE" id="PS51900">
    <property type="entry name" value="CB"/>
    <property type="match status" value="1"/>
</dbReference>
<evidence type="ECO:0000259" key="6">
    <source>
        <dbReference type="PROSITE" id="PS51900"/>
    </source>
</evidence>
<sequence>MASPRQRMRADGTVAWQALFRVGKKQRSATFPDAAARDRWIKLVDNIGIEAAVEVLEATEDGGTNTVTLSEYALANIEERSGIGEGTRHRYKREIRRDWRKIGALPIDMVTERSVRQWLRDLERAGASAKTIRNKHGLLSSVLEHAVRDSSVDLSSNPCAHSQLRKDDVQEEMSFLTPDEFAVLLGCMPVQYHAFTAALFGTGMRFSEATAIQVGDYDSQSESLRISRAWKKVPGGWIVGPPKTKRGRRTVEMPDALVAYCEEARQSKAPSDLLFTTARGGRIKHSTFYPDVWVPAVRLANGLRGWPDRPAEWEPARGTMWHGLQPAEKSMKIGKPLRIHDARHTAASWMIASGATPQEVQYALGHESIQTTYDRYGHLMPGRGIKIKRAMSAALSAALPEIEA</sequence>
<dbReference type="InterPro" id="IPR044068">
    <property type="entry name" value="CB"/>
</dbReference>
<dbReference type="CDD" id="cd01189">
    <property type="entry name" value="INT_ICEBs1_C_like"/>
    <property type="match status" value="1"/>
</dbReference>
<reference evidence="7 8" key="1">
    <citation type="submission" date="2019-06" db="EMBL/GenBank/DDBJ databases">
        <title>Sequencing the genomes of 1000 actinobacteria strains.</title>
        <authorList>
            <person name="Klenk H.-P."/>
        </authorList>
    </citation>
    <scope>NUCLEOTIDE SEQUENCE [LARGE SCALE GENOMIC DNA]</scope>
    <source>
        <strain evidence="7 8">DSM 4813</strain>
    </source>
</reference>
<evidence type="ECO:0000259" key="5">
    <source>
        <dbReference type="PROSITE" id="PS51898"/>
    </source>
</evidence>
<dbReference type="InterPro" id="IPR011010">
    <property type="entry name" value="DNA_brk_join_enz"/>
</dbReference>
<keyword evidence="3" id="KW-0233">DNA recombination</keyword>
<name>A0A542ZAJ9_RARFA</name>
<dbReference type="PROSITE" id="PS51898">
    <property type="entry name" value="TYR_RECOMBINASE"/>
    <property type="match status" value="1"/>
</dbReference>
<evidence type="ECO:0000313" key="7">
    <source>
        <dbReference type="EMBL" id="TQL57362.1"/>
    </source>
</evidence>
<dbReference type="InterPro" id="IPR002104">
    <property type="entry name" value="Integrase_catalytic"/>
</dbReference>
<dbReference type="PANTHER" id="PTHR30349">
    <property type="entry name" value="PHAGE INTEGRASE-RELATED"/>
    <property type="match status" value="1"/>
</dbReference>
<dbReference type="GO" id="GO:0003677">
    <property type="term" value="F:DNA binding"/>
    <property type="evidence" value="ECO:0007669"/>
    <property type="project" value="UniProtKB-UniRule"/>
</dbReference>
<feature type="domain" description="Tyr recombinase" evidence="5">
    <location>
        <begin position="171"/>
        <end position="389"/>
    </location>
</feature>
<feature type="domain" description="Core-binding (CB)" evidence="6">
    <location>
        <begin position="67"/>
        <end position="147"/>
    </location>
</feature>
<evidence type="ECO:0000256" key="1">
    <source>
        <dbReference type="ARBA" id="ARBA00008857"/>
    </source>
</evidence>
<dbReference type="Gene3D" id="1.10.443.10">
    <property type="entry name" value="Intergrase catalytic core"/>
    <property type="match status" value="1"/>
</dbReference>
<dbReference type="EMBL" id="VFOS01000004">
    <property type="protein sequence ID" value="TQL57362.1"/>
    <property type="molecule type" value="Genomic_DNA"/>
</dbReference>
<keyword evidence="2 4" id="KW-0238">DNA-binding</keyword>
<dbReference type="Pfam" id="PF00589">
    <property type="entry name" value="Phage_integrase"/>
    <property type="match status" value="2"/>
</dbReference>
<organism evidence="7 8">
    <name type="scientific">Rarobacter faecitabidus</name>
    <dbReference type="NCBI Taxonomy" id="13243"/>
    <lineage>
        <taxon>Bacteria</taxon>
        <taxon>Bacillati</taxon>
        <taxon>Actinomycetota</taxon>
        <taxon>Actinomycetes</taxon>
        <taxon>Micrococcales</taxon>
        <taxon>Rarobacteraceae</taxon>
        <taxon>Rarobacter</taxon>
    </lineage>
</organism>
<dbReference type="PANTHER" id="PTHR30349:SF64">
    <property type="entry name" value="PROPHAGE INTEGRASE INTD-RELATED"/>
    <property type="match status" value="1"/>
</dbReference>
<evidence type="ECO:0000256" key="4">
    <source>
        <dbReference type="PROSITE-ProRule" id="PRU01248"/>
    </source>
</evidence>
<dbReference type="AlphaFoldDB" id="A0A542ZAJ9"/>
<dbReference type="GO" id="GO:0015074">
    <property type="term" value="P:DNA integration"/>
    <property type="evidence" value="ECO:0007669"/>
    <property type="project" value="InterPro"/>
</dbReference>
<comment type="caution">
    <text evidence="7">The sequence shown here is derived from an EMBL/GenBank/DDBJ whole genome shotgun (WGS) entry which is preliminary data.</text>
</comment>
<dbReference type="Proteomes" id="UP000315389">
    <property type="component" value="Unassembled WGS sequence"/>
</dbReference>
<dbReference type="SUPFAM" id="SSF56349">
    <property type="entry name" value="DNA breaking-rejoining enzymes"/>
    <property type="match status" value="1"/>
</dbReference>
<comment type="similarity">
    <text evidence="1">Belongs to the 'phage' integrase family.</text>
</comment>
<evidence type="ECO:0000313" key="8">
    <source>
        <dbReference type="Proteomes" id="UP000315389"/>
    </source>
</evidence>
<accession>A0A542ZAJ9</accession>
<dbReference type="InterPro" id="IPR050090">
    <property type="entry name" value="Tyrosine_recombinase_XerCD"/>
</dbReference>
<dbReference type="GO" id="GO:0006310">
    <property type="term" value="P:DNA recombination"/>
    <property type="evidence" value="ECO:0007669"/>
    <property type="project" value="UniProtKB-KW"/>
</dbReference>
<gene>
    <name evidence="7" type="ORF">FB461_2094</name>
</gene>
<dbReference type="InterPro" id="IPR013762">
    <property type="entry name" value="Integrase-like_cat_sf"/>
</dbReference>
<protein>
    <submittedName>
        <fullName evidence="7">Site-specific recombinase XerD</fullName>
    </submittedName>
</protein>
<dbReference type="Gene3D" id="1.10.150.130">
    <property type="match status" value="1"/>
</dbReference>
<keyword evidence="8" id="KW-1185">Reference proteome</keyword>
<dbReference type="RefSeq" id="WP_170222716.1">
    <property type="nucleotide sequence ID" value="NZ_BAAASV010000002.1"/>
</dbReference>
<proteinExistence type="inferred from homology"/>
<evidence type="ECO:0000256" key="3">
    <source>
        <dbReference type="ARBA" id="ARBA00023172"/>
    </source>
</evidence>